<keyword evidence="1 2" id="KW-0238">DNA-binding</keyword>
<dbReference type="InterPro" id="IPR023772">
    <property type="entry name" value="DNA-bd_HTH_TetR-type_CS"/>
</dbReference>
<evidence type="ECO:0000313" key="4">
    <source>
        <dbReference type="EMBL" id="AZS15697.1"/>
    </source>
</evidence>
<evidence type="ECO:0000259" key="3">
    <source>
        <dbReference type="PROSITE" id="PS50977"/>
    </source>
</evidence>
<proteinExistence type="predicted"/>
<keyword evidence="5" id="KW-1185">Reference proteome</keyword>
<dbReference type="RefSeq" id="WP_126999593.1">
    <property type="nucleotide sequence ID" value="NZ_CP034346.1"/>
</dbReference>
<reference evidence="5" key="1">
    <citation type="submission" date="2018-12" db="EMBL/GenBank/DDBJ databases">
        <title>Complete genome sequence of Paenibacillus sp. MBLB1234.</title>
        <authorList>
            <person name="Nam Y.-D."/>
            <person name="Kang J."/>
            <person name="Chung W.-H."/>
            <person name="Park Y.S."/>
        </authorList>
    </citation>
    <scope>NUCLEOTIDE SEQUENCE [LARGE SCALE GENOMIC DNA]</scope>
    <source>
        <strain evidence="5">MBLB1234</strain>
    </source>
</reference>
<dbReference type="Pfam" id="PF00440">
    <property type="entry name" value="TetR_N"/>
    <property type="match status" value="1"/>
</dbReference>
<dbReference type="InterPro" id="IPR001647">
    <property type="entry name" value="HTH_TetR"/>
</dbReference>
<evidence type="ECO:0000256" key="1">
    <source>
        <dbReference type="ARBA" id="ARBA00023125"/>
    </source>
</evidence>
<dbReference type="PANTHER" id="PTHR43479">
    <property type="entry name" value="ACREF/ENVCD OPERON REPRESSOR-RELATED"/>
    <property type="match status" value="1"/>
</dbReference>
<dbReference type="SUPFAM" id="SSF46689">
    <property type="entry name" value="Homeodomain-like"/>
    <property type="match status" value="1"/>
</dbReference>
<dbReference type="PANTHER" id="PTHR43479:SF11">
    <property type="entry name" value="ACREF_ENVCD OPERON REPRESSOR-RELATED"/>
    <property type="match status" value="1"/>
</dbReference>
<dbReference type="GO" id="GO:0003677">
    <property type="term" value="F:DNA binding"/>
    <property type="evidence" value="ECO:0007669"/>
    <property type="project" value="UniProtKB-UniRule"/>
</dbReference>
<dbReference type="PROSITE" id="PS01081">
    <property type="entry name" value="HTH_TETR_1"/>
    <property type="match status" value="1"/>
</dbReference>
<feature type="domain" description="HTH tetR-type" evidence="3">
    <location>
        <begin position="10"/>
        <end position="70"/>
    </location>
</feature>
<dbReference type="EMBL" id="CP034346">
    <property type="protein sequence ID" value="AZS15697.1"/>
    <property type="molecule type" value="Genomic_DNA"/>
</dbReference>
<evidence type="ECO:0000256" key="2">
    <source>
        <dbReference type="PROSITE-ProRule" id="PRU00335"/>
    </source>
</evidence>
<sequence>MKQSSKEQELSTKEHILKVTHDYIMQTGFEAVTTRKIAALANVNIAMVNYYFGSKDKLLNETIKLILNSYKGCFSILDQADLPAKERMEIFLTEYARTFQKYPELLRQIIRHSSFPFDSQFEFAHFVKTMGFPKVTDVLKEMTNELDTDKLILTSVQIFGALLFPILMEPLIGPMYHCPMPDLEQQVAEILSKMS</sequence>
<feature type="DNA-binding region" description="H-T-H motif" evidence="2">
    <location>
        <begin position="33"/>
        <end position="52"/>
    </location>
</feature>
<name>A0A3Q9I9F0_9BACL</name>
<protein>
    <submittedName>
        <fullName evidence="4">TetR/AcrR family transcriptional regulator</fullName>
    </submittedName>
</protein>
<evidence type="ECO:0000313" key="5">
    <source>
        <dbReference type="Proteomes" id="UP000270678"/>
    </source>
</evidence>
<accession>A0A3Q9I9F0</accession>
<dbReference type="Proteomes" id="UP000270678">
    <property type="component" value="Chromosome"/>
</dbReference>
<dbReference type="AlphaFoldDB" id="A0A3Q9I9F0"/>
<dbReference type="Gene3D" id="1.10.357.10">
    <property type="entry name" value="Tetracycline Repressor, domain 2"/>
    <property type="match status" value="1"/>
</dbReference>
<dbReference type="InterPro" id="IPR009057">
    <property type="entry name" value="Homeodomain-like_sf"/>
</dbReference>
<dbReference type="OrthoDB" id="9789566at2"/>
<dbReference type="KEGG" id="plut:EI981_15440"/>
<dbReference type="PROSITE" id="PS50977">
    <property type="entry name" value="HTH_TETR_2"/>
    <property type="match status" value="1"/>
</dbReference>
<dbReference type="InterPro" id="IPR050624">
    <property type="entry name" value="HTH-type_Tx_Regulator"/>
</dbReference>
<gene>
    <name evidence="4" type="ORF">EI981_15440</name>
</gene>
<organism evidence="4 5">
    <name type="scientific">Paenibacillus lutimineralis</name>
    <dbReference type="NCBI Taxonomy" id="2707005"/>
    <lineage>
        <taxon>Bacteria</taxon>
        <taxon>Bacillati</taxon>
        <taxon>Bacillota</taxon>
        <taxon>Bacilli</taxon>
        <taxon>Bacillales</taxon>
        <taxon>Paenibacillaceae</taxon>
        <taxon>Paenibacillus</taxon>
    </lineage>
</organism>